<reference evidence="1" key="1">
    <citation type="submission" date="2021-03" db="EMBL/GenBank/DDBJ databases">
        <title>Draft genome sequence of rust myrtle Austropuccinia psidii MF-1, a brazilian biotype.</title>
        <authorList>
            <person name="Quecine M.C."/>
            <person name="Pachon D.M.R."/>
            <person name="Bonatelli M.L."/>
            <person name="Correr F.H."/>
            <person name="Franceschini L.M."/>
            <person name="Leite T.F."/>
            <person name="Margarido G.R.A."/>
            <person name="Almeida C.A."/>
            <person name="Ferrarezi J.A."/>
            <person name="Labate C.A."/>
        </authorList>
    </citation>
    <scope>NUCLEOTIDE SEQUENCE</scope>
    <source>
        <strain evidence="1">MF-1</strain>
    </source>
</reference>
<evidence type="ECO:0000313" key="2">
    <source>
        <dbReference type="Proteomes" id="UP000765509"/>
    </source>
</evidence>
<organism evidence="1 2">
    <name type="scientific">Austropuccinia psidii MF-1</name>
    <dbReference type="NCBI Taxonomy" id="1389203"/>
    <lineage>
        <taxon>Eukaryota</taxon>
        <taxon>Fungi</taxon>
        <taxon>Dikarya</taxon>
        <taxon>Basidiomycota</taxon>
        <taxon>Pucciniomycotina</taxon>
        <taxon>Pucciniomycetes</taxon>
        <taxon>Pucciniales</taxon>
        <taxon>Sphaerophragmiaceae</taxon>
        <taxon>Austropuccinia</taxon>
    </lineage>
</organism>
<protein>
    <submittedName>
        <fullName evidence="1">Uncharacterized protein</fullName>
    </submittedName>
</protein>
<gene>
    <name evidence="1" type="ORF">O181_047863</name>
</gene>
<dbReference type="EMBL" id="AVOT02020156">
    <property type="protein sequence ID" value="MBW0508148.1"/>
    <property type="molecule type" value="Genomic_DNA"/>
</dbReference>
<dbReference type="Proteomes" id="UP000765509">
    <property type="component" value="Unassembled WGS sequence"/>
</dbReference>
<comment type="caution">
    <text evidence="1">The sequence shown here is derived from an EMBL/GenBank/DDBJ whole genome shotgun (WGS) entry which is preliminary data.</text>
</comment>
<accession>A0A9Q3HJY2</accession>
<proteinExistence type="predicted"/>
<name>A0A9Q3HJY2_9BASI</name>
<evidence type="ECO:0000313" key="1">
    <source>
        <dbReference type="EMBL" id="MBW0508148.1"/>
    </source>
</evidence>
<sequence length="111" mass="13163">MENSSEEAIFNIETESPMSWSLKQKDRLISLHPDMSKKMVHIRIFRKGGGDLEHAIRSRFIDYFSTEYYINEMEDIIPEQKLVETFVNPQYIARLVGNQFQDQINHNKELL</sequence>
<keyword evidence="2" id="KW-1185">Reference proteome</keyword>
<dbReference type="AlphaFoldDB" id="A0A9Q3HJY2"/>